<reference evidence="2" key="1">
    <citation type="submission" date="2022-01" db="EMBL/GenBank/DDBJ databases">
        <authorList>
            <person name="Karlyshev A.V."/>
            <person name="Jaspars M."/>
        </authorList>
    </citation>
    <scope>NUCLEOTIDE SEQUENCE</scope>
    <source>
        <strain evidence="2">AGSA3-2</strain>
    </source>
</reference>
<name>A0A9Q3W3H1_9GAMM</name>
<feature type="domain" description="SseB protein C-terminal" evidence="1">
    <location>
        <begin position="10"/>
        <end position="39"/>
    </location>
</feature>
<keyword evidence="3" id="KW-1185">Reference proteome</keyword>
<dbReference type="GeneID" id="94687203"/>
<dbReference type="InterPro" id="IPR027945">
    <property type="entry name" value="SseB_C"/>
</dbReference>
<comment type="caution">
    <text evidence="2">The sequence shown here is derived from an EMBL/GenBank/DDBJ whole genome shotgun (WGS) entry which is preliminary data.</text>
</comment>
<dbReference type="EMBL" id="JAJVKT010000007">
    <property type="protein sequence ID" value="MCE7508548.1"/>
    <property type="molecule type" value="Genomic_DNA"/>
</dbReference>
<evidence type="ECO:0000259" key="1">
    <source>
        <dbReference type="Pfam" id="PF14581"/>
    </source>
</evidence>
<dbReference type="AlphaFoldDB" id="A0A9Q3W3H1"/>
<dbReference type="Pfam" id="PF14581">
    <property type="entry name" value="SseB_C"/>
    <property type="match status" value="1"/>
</dbReference>
<dbReference type="RefSeq" id="WP_022996013.1">
    <property type="nucleotide sequence ID" value="NZ_CBDDTQ010000005.1"/>
</dbReference>
<evidence type="ECO:0000313" key="3">
    <source>
        <dbReference type="Proteomes" id="UP001107961"/>
    </source>
</evidence>
<proteinExistence type="predicted"/>
<dbReference type="Proteomes" id="UP001107961">
    <property type="component" value="Unassembled WGS sequence"/>
</dbReference>
<organism evidence="2 3">
    <name type="scientific">Alloalcanivorax xenomutans</name>
    <dbReference type="NCBI Taxonomy" id="1094342"/>
    <lineage>
        <taxon>Bacteria</taxon>
        <taxon>Pseudomonadati</taxon>
        <taxon>Pseudomonadota</taxon>
        <taxon>Gammaproteobacteria</taxon>
        <taxon>Oceanospirillales</taxon>
        <taxon>Alcanivoracaceae</taxon>
        <taxon>Alloalcanivorax</taxon>
    </lineage>
</organism>
<accession>A0A9Q3W3H1</accession>
<sequence>MSLTGRHDIRKAVDLYRIAENDERLSRYFVEQVEPFYQRRRGSRPRIFFKAGNA</sequence>
<evidence type="ECO:0000313" key="2">
    <source>
        <dbReference type="EMBL" id="MCE7508548.1"/>
    </source>
</evidence>
<gene>
    <name evidence="2" type="ORF">LZG35_07840</name>
</gene>
<protein>
    <recommendedName>
        <fullName evidence="1">SseB protein C-terminal domain-containing protein</fullName>
    </recommendedName>
</protein>